<name>A0ABT9EC32_9PROT</name>
<dbReference type="Proteomes" id="UP001243009">
    <property type="component" value="Unassembled WGS sequence"/>
</dbReference>
<dbReference type="EMBL" id="JAUTWS010000119">
    <property type="protein sequence ID" value="MDO9713763.1"/>
    <property type="molecule type" value="Genomic_DNA"/>
</dbReference>
<keyword evidence="4" id="KW-1185">Reference proteome</keyword>
<gene>
    <name evidence="3" type="ORF">Q7A36_35970</name>
</gene>
<evidence type="ECO:0000313" key="3">
    <source>
        <dbReference type="EMBL" id="MDO9713763.1"/>
    </source>
</evidence>
<accession>A0ABT9EC32</accession>
<sequence>MSDTEARWMTFRELADELGISARAAEARARRHIRAGRWRHRIDNDARKTGRVLVPAADLAAMRQNAVGGTVGIPRGVSDPLPDGARERDTELLLAALRKAEDRADQEAQEAGQQRERAVRAEGEATGLREGLRVAEDGRRDAEARAAALAGELTVERQRATTATDAAQQAQARALAAEGEAAALRDAAARAEAQAALEHKARLAIEAAQEAAQARAEELTQGGRLGRAWRALTGRRGP</sequence>
<feature type="coiled-coil region" evidence="1">
    <location>
        <begin position="167"/>
        <end position="194"/>
    </location>
</feature>
<reference evidence="3 4" key="1">
    <citation type="submission" date="2023-08" db="EMBL/GenBank/DDBJ databases">
        <title>The draft genome sequence of Paracraurococcus sp. LOR1-02.</title>
        <authorList>
            <person name="Kingkaew E."/>
            <person name="Tanasupawat S."/>
        </authorList>
    </citation>
    <scope>NUCLEOTIDE SEQUENCE [LARGE SCALE GENOMIC DNA]</scope>
    <source>
        <strain evidence="3 4">LOR1-02</strain>
    </source>
</reference>
<evidence type="ECO:0000256" key="1">
    <source>
        <dbReference type="SAM" id="Coils"/>
    </source>
</evidence>
<evidence type="ECO:0000313" key="4">
    <source>
        <dbReference type="Proteomes" id="UP001243009"/>
    </source>
</evidence>
<organism evidence="3 4">
    <name type="scientific">Paracraurococcus lichenis</name>
    <dbReference type="NCBI Taxonomy" id="3064888"/>
    <lineage>
        <taxon>Bacteria</taxon>
        <taxon>Pseudomonadati</taxon>
        <taxon>Pseudomonadota</taxon>
        <taxon>Alphaproteobacteria</taxon>
        <taxon>Acetobacterales</taxon>
        <taxon>Roseomonadaceae</taxon>
        <taxon>Paracraurococcus</taxon>
    </lineage>
</organism>
<feature type="region of interest" description="Disordered" evidence="2">
    <location>
        <begin position="101"/>
        <end position="124"/>
    </location>
</feature>
<dbReference type="RefSeq" id="WP_305108613.1">
    <property type="nucleotide sequence ID" value="NZ_JAUTWS010000119.1"/>
</dbReference>
<keyword evidence="1" id="KW-0175">Coiled coil</keyword>
<proteinExistence type="predicted"/>
<evidence type="ECO:0008006" key="5">
    <source>
        <dbReference type="Google" id="ProtNLM"/>
    </source>
</evidence>
<comment type="caution">
    <text evidence="3">The sequence shown here is derived from an EMBL/GenBank/DDBJ whole genome shotgun (WGS) entry which is preliminary data.</text>
</comment>
<feature type="compositionally biased region" description="Basic and acidic residues" evidence="2">
    <location>
        <begin position="113"/>
        <end position="123"/>
    </location>
</feature>
<protein>
    <recommendedName>
        <fullName evidence="5">DNA-binding protein</fullName>
    </recommendedName>
</protein>
<evidence type="ECO:0000256" key="2">
    <source>
        <dbReference type="SAM" id="MobiDB-lite"/>
    </source>
</evidence>